<evidence type="ECO:0000313" key="2">
    <source>
        <dbReference type="EMBL" id="HIZ85736.1"/>
    </source>
</evidence>
<dbReference type="Proteomes" id="UP000824115">
    <property type="component" value="Unassembled WGS sequence"/>
</dbReference>
<evidence type="ECO:0000313" key="3">
    <source>
        <dbReference type="Proteomes" id="UP000824115"/>
    </source>
</evidence>
<organism evidence="2 3">
    <name type="scientific">Candidatus Coprenecus stercoravium</name>
    <dbReference type="NCBI Taxonomy" id="2840735"/>
    <lineage>
        <taxon>Bacteria</taxon>
        <taxon>Pseudomonadati</taxon>
        <taxon>Bacteroidota</taxon>
        <taxon>Bacteroidia</taxon>
        <taxon>Bacteroidales</taxon>
        <taxon>Rikenellaceae</taxon>
        <taxon>Rikenellaceae incertae sedis</taxon>
        <taxon>Candidatus Coprenecus</taxon>
    </lineage>
</organism>
<feature type="transmembrane region" description="Helical" evidence="1">
    <location>
        <begin position="55"/>
        <end position="74"/>
    </location>
</feature>
<evidence type="ECO:0000256" key="1">
    <source>
        <dbReference type="SAM" id="Phobius"/>
    </source>
</evidence>
<sequence>MGRNLKTSEPEEILRKGLSQMRTADGDIPVPGDLFRMIEGTVDRELGRRHGRMRLVASISAIGVAAVVAAVAFLSPLHVGEPEDTFDNPEEAYAAVVEALELIGQNLNKGMSFAAGNIEEIGCAAFENFESVVCRLNREDGYESQ</sequence>
<keyword evidence="1" id="KW-0812">Transmembrane</keyword>
<protein>
    <submittedName>
        <fullName evidence="2">Uncharacterized protein</fullName>
    </submittedName>
</protein>
<reference evidence="2" key="2">
    <citation type="submission" date="2021-04" db="EMBL/GenBank/DDBJ databases">
        <authorList>
            <person name="Gilroy R."/>
        </authorList>
    </citation>
    <scope>NUCLEOTIDE SEQUENCE</scope>
    <source>
        <strain evidence="2">Gambia16-554</strain>
    </source>
</reference>
<accession>A0A9D2GPD4</accession>
<reference evidence="2" key="1">
    <citation type="journal article" date="2021" name="PeerJ">
        <title>Extensive microbial diversity within the chicken gut microbiome revealed by metagenomics and culture.</title>
        <authorList>
            <person name="Gilroy R."/>
            <person name="Ravi A."/>
            <person name="Getino M."/>
            <person name="Pursley I."/>
            <person name="Horton D.L."/>
            <person name="Alikhan N.F."/>
            <person name="Baker D."/>
            <person name="Gharbi K."/>
            <person name="Hall N."/>
            <person name="Watson M."/>
            <person name="Adriaenssens E.M."/>
            <person name="Foster-Nyarko E."/>
            <person name="Jarju S."/>
            <person name="Secka A."/>
            <person name="Antonio M."/>
            <person name="Oren A."/>
            <person name="Chaudhuri R.R."/>
            <person name="La Ragione R."/>
            <person name="Hildebrand F."/>
            <person name="Pallen M.J."/>
        </authorList>
    </citation>
    <scope>NUCLEOTIDE SEQUENCE</scope>
    <source>
        <strain evidence="2">Gambia16-554</strain>
    </source>
</reference>
<proteinExistence type="predicted"/>
<dbReference type="EMBL" id="DXAW01000083">
    <property type="protein sequence ID" value="HIZ85736.1"/>
    <property type="molecule type" value="Genomic_DNA"/>
</dbReference>
<dbReference type="AlphaFoldDB" id="A0A9D2GPD4"/>
<comment type="caution">
    <text evidence="2">The sequence shown here is derived from an EMBL/GenBank/DDBJ whole genome shotgun (WGS) entry which is preliminary data.</text>
</comment>
<keyword evidence="1" id="KW-0472">Membrane</keyword>
<keyword evidence="1" id="KW-1133">Transmembrane helix</keyword>
<gene>
    <name evidence="2" type="ORF">IAC04_04520</name>
</gene>
<name>A0A9D2GPD4_9BACT</name>